<dbReference type="Pfam" id="PF00400">
    <property type="entry name" value="WD40"/>
    <property type="match status" value="6"/>
</dbReference>
<evidence type="ECO:0000313" key="12">
    <source>
        <dbReference type="Proteomes" id="UP000327044"/>
    </source>
</evidence>
<dbReference type="CDD" id="cd00200">
    <property type="entry name" value="WD40"/>
    <property type="match status" value="1"/>
</dbReference>
<dbReference type="InterPro" id="IPR036322">
    <property type="entry name" value="WD40_repeat_dom_sf"/>
</dbReference>
<dbReference type="InterPro" id="IPR020472">
    <property type="entry name" value="WD40_PAC1"/>
</dbReference>
<protein>
    <recommendedName>
        <fullName evidence="7">WD repeat-containing protein 37</fullName>
    </recommendedName>
</protein>
<dbReference type="PANTHER" id="PTHR19855:SF12">
    <property type="entry name" value="WD REPEAT-CONTAINING PROTEIN 37"/>
    <property type="match status" value="1"/>
</dbReference>
<dbReference type="EMBL" id="VVIM01000001">
    <property type="protein sequence ID" value="KAB0804341.1"/>
    <property type="molecule type" value="Genomic_DNA"/>
</dbReference>
<dbReference type="EMBL" id="GEZM01003656">
    <property type="protein sequence ID" value="JAV96650.1"/>
    <property type="molecule type" value="Transcribed_RNA"/>
</dbReference>
<feature type="repeat" description="WD" evidence="8">
    <location>
        <begin position="356"/>
        <end position="396"/>
    </location>
</feature>
<evidence type="ECO:0000256" key="3">
    <source>
        <dbReference type="ARBA" id="ARBA00022490"/>
    </source>
</evidence>
<dbReference type="Gene3D" id="2.130.10.10">
    <property type="entry name" value="YVTN repeat-like/Quinoprotein amine dehydrogenase"/>
    <property type="match status" value="3"/>
</dbReference>
<evidence type="ECO:0000256" key="5">
    <source>
        <dbReference type="ARBA" id="ARBA00022737"/>
    </source>
</evidence>
<evidence type="ECO:0000256" key="6">
    <source>
        <dbReference type="ARBA" id="ARBA00023242"/>
    </source>
</evidence>
<evidence type="ECO:0000256" key="8">
    <source>
        <dbReference type="PROSITE-ProRule" id="PRU00221"/>
    </source>
</evidence>
<keyword evidence="4 8" id="KW-0853">WD repeat</keyword>
<keyword evidence="5" id="KW-0677">Repeat</keyword>
<dbReference type="FunFam" id="2.130.10.10:FF:001150">
    <property type="entry name" value="WD repeat-containing protein 37"/>
    <property type="match status" value="1"/>
</dbReference>
<keyword evidence="3" id="KW-0963">Cytoplasm</keyword>
<evidence type="ECO:0000313" key="11">
    <source>
        <dbReference type="EMBL" id="KAB0804341.1"/>
    </source>
</evidence>
<name>A0A1Y1NIE5_PHOPY</name>
<dbReference type="AlphaFoldDB" id="A0A1Y1NIE5"/>
<evidence type="ECO:0000256" key="9">
    <source>
        <dbReference type="SAM" id="Coils"/>
    </source>
</evidence>
<dbReference type="PROSITE" id="PS50082">
    <property type="entry name" value="WD_REPEATS_2"/>
    <property type="match status" value="3"/>
</dbReference>
<dbReference type="FunFam" id="2.130.10.10:FF:001831">
    <property type="entry name" value="WD repeat-containing protein 37-like Protein"/>
    <property type="match status" value="1"/>
</dbReference>
<evidence type="ECO:0000256" key="2">
    <source>
        <dbReference type="ARBA" id="ARBA00004496"/>
    </source>
</evidence>
<reference evidence="11 12" key="2">
    <citation type="journal article" date="2018" name="Elife">
        <title>Firefly genomes illuminate parallel origins of bioluminescence in beetles.</title>
        <authorList>
            <person name="Fallon T.R."/>
            <person name="Lower S.E."/>
            <person name="Chang C.H."/>
            <person name="Bessho-Uehara M."/>
            <person name="Martin G.J."/>
            <person name="Bewick A.J."/>
            <person name="Behringer M."/>
            <person name="Debat H.J."/>
            <person name="Wong I."/>
            <person name="Day J.C."/>
            <person name="Suvorov A."/>
            <person name="Silva C.J."/>
            <person name="Stanger-Hall K.F."/>
            <person name="Hall D.W."/>
            <person name="Schmitz R.J."/>
            <person name="Nelson D.R."/>
            <person name="Lewis S.M."/>
            <person name="Shigenobu S."/>
            <person name="Bybee S.M."/>
            <person name="Larracuente A.M."/>
            <person name="Oba Y."/>
            <person name="Weng J.K."/>
        </authorList>
    </citation>
    <scope>NUCLEOTIDE SEQUENCE [LARGE SCALE GENOMIC DNA]</scope>
    <source>
        <strain evidence="11">1611_PpyrPB1</strain>
        <tissue evidence="11">Whole body</tissue>
    </source>
</reference>
<dbReference type="PROSITE" id="PS50294">
    <property type="entry name" value="WD_REPEATS_REGION"/>
    <property type="match status" value="3"/>
</dbReference>
<dbReference type="GO" id="GO:0005737">
    <property type="term" value="C:cytoplasm"/>
    <property type="evidence" value="ECO:0007669"/>
    <property type="project" value="UniProtKB-SubCell"/>
</dbReference>
<organism evidence="10">
    <name type="scientific">Photinus pyralis</name>
    <name type="common">Common eastern firefly</name>
    <name type="synonym">Lampyris pyralis</name>
    <dbReference type="NCBI Taxonomy" id="7054"/>
    <lineage>
        <taxon>Eukaryota</taxon>
        <taxon>Metazoa</taxon>
        <taxon>Ecdysozoa</taxon>
        <taxon>Arthropoda</taxon>
        <taxon>Hexapoda</taxon>
        <taxon>Insecta</taxon>
        <taxon>Pterygota</taxon>
        <taxon>Neoptera</taxon>
        <taxon>Endopterygota</taxon>
        <taxon>Coleoptera</taxon>
        <taxon>Polyphaga</taxon>
        <taxon>Elateriformia</taxon>
        <taxon>Elateroidea</taxon>
        <taxon>Lampyridae</taxon>
        <taxon>Lampyrinae</taxon>
        <taxon>Photinus</taxon>
    </lineage>
</organism>
<proteinExistence type="predicted"/>
<feature type="repeat" description="WD" evidence="8">
    <location>
        <begin position="197"/>
        <end position="229"/>
    </location>
</feature>
<dbReference type="InParanoid" id="A0A1Y1NIE5"/>
<evidence type="ECO:0000256" key="4">
    <source>
        <dbReference type="ARBA" id="ARBA00022574"/>
    </source>
</evidence>
<evidence type="ECO:0000256" key="1">
    <source>
        <dbReference type="ARBA" id="ARBA00004123"/>
    </source>
</evidence>
<dbReference type="InterPro" id="IPR001680">
    <property type="entry name" value="WD40_rpt"/>
</dbReference>
<dbReference type="InterPro" id="IPR015943">
    <property type="entry name" value="WD40/YVTN_repeat-like_dom_sf"/>
</dbReference>
<evidence type="ECO:0000256" key="7">
    <source>
        <dbReference type="ARBA" id="ARBA00040954"/>
    </source>
</evidence>
<dbReference type="Proteomes" id="UP000327044">
    <property type="component" value="Unassembled WGS sequence"/>
</dbReference>
<comment type="subcellular location">
    <subcellularLocation>
        <location evidence="2">Cytoplasm</location>
    </subcellularLocation>
    <subcellularLocation>
        <location evidence="1">Nucleus</location>
    </subcellularLocation>
</comment>
<dbReference type="EMBL" id="GEZM01003657">
    <property type="protein sequence ID" value="JAV96649.1"/>
    <property type="molecule type" value="Transcribed_RNA"/>
</dbReference>
<feature type="coiled-coil region" evidence="9">
    <location>
        <begin position="61"/>
        <end position="88"/>
    </location>
</feature>
<reference evidence="11" key="3">
    <citation type="submission" date="2019-08" db="EMBL/GenBank/DDBJ databases">
        <authorList>
            <consortium name="Photinus pyralis genome working group"/>
            <person name="Fallon T.R."/>
            <person name="Sander Lower S.E."/>
            <person name="Weng J.-K."/>
        </authorList>
    </citation>
    <scope>NUCLEOTIDE SEQUENCE</scope>
    <source>
        <strain evidence="11">1611_PpyrPB1</strain>
        <tissue evidence="11">Whole body</tissue>
    </source>
</reference>
<dbReference type="SUPFAM" id="SSF50978">
    <property type="entry name" value="WD40 repeat-like"/>
    <property type="match status" value="1"/>
</dbReference>
<sequence>MLHIRYRMSINQTPSSGKSFKVKRNSMARPQSTIEEVYSSLRSDLDDSLNPAYRLRLHNLFRQIEKEFEILYQENQSLHEKVELLNEKVEREGYDKQNFDCVDFDNNIAKVLSKKLSNTSTQKLKTANKLKAQTSKIVSSFKAPHLNCSIIREYVGHKDGIWEVSVARLGQPIIGTASADHSACIWSVDSGRCLLQYHGHNGSVNSVRFHPIKDMVLTSSGDCSAHIWQAVVSWDLPKGHSSEEELELGEECEDQRADAKAATLRTPVCELGGHTNAISAAEWLSGADQVITAGWDRLAVLHDVESGATITTLTGHDLELTHTATHPTQRLAVTSSRDSTFRLWDFRESVQSVSVFQGHSESVTSAVFTHEDKVVSGSDDRTVKVWDLRNMRSPVATIRADSAINRLSVSSNGVIAIPHDNRHIRLFDLNGQRLARLPRSSRQGGQGHNRMVSCVAWSNDHLNHVNLFTCGFDRRVLGWSVQSLKDL</sequence>
<gene>
    <name evidence="11" type="ORF">PPYR_01311</name>
</gene>
<keyword evidence="12" id="KW-1185">Reference proteome</keyword>
<dbReference type="PANTHER" id="PTHR19855">
    <property type="entry name" value="WD40 REPEAT PROTEIN 12, 37"/>
    <property type="match status" value="1"/>
</dbReference>
<keyword evidence="9" id="KW-0175">Coiled coil</keyword>
<feature type="repeat" description="WD" evidence="8">
    <location>
        <begin position="313"/>
        <end position="354"/>
    </location>
</feature>
<keyword evidence="6" id="KW-0539">Nucleus</keyword>
<dbReference type="InterPro" id="IPR019775">
    <property type="entry name" value="WD40_repeat_CS"/>
</dbReference>
<reference evidence="10" key="1">
    <citation type="journal article" date="2016" name="Sci. Rep.">
        <title>Molecular characterization of firefly nuptial gifts: a multi-omics approach sheds light on postcopulatory sexual selection.</title>
        <authorList>
            <person name="Al-Wathiqui N."/>
            <person name="Fallon T.R."/>
            <person name="South A."/>
            <person name="Weng J.K."/>
            <person name="Lewis S.M."/>
        </authorList>
    </citation>
    <scope>NUCLEOTIDE SEQUENCE</scope>
</reference>
<dbReference type="GO" id="GO:0005634">
    <property type="term" value="C:nucleus"/>
    <property type="evidence" value="ECO:0007669"/>
    <property type="project" value="UniProtKB-SubCell"/>
</dbReference>
<dbReference type="OrthoDB" id="9984207at2759"/>
<dbReference type="FunCoup" id="A0A1Y1NIE5">
    <property type="interactions" value="1733"/>
</dbReference>
<evidence type="ECO:0000313" key="10">
    <source>
        <dbReference type="EMBL" id="JAV96650.1"/>
    </source>
</evidence>
<dbReference type="PROSITE" id="PS00678">
    <property type="entry name" value="WD_REPEATS_1"/>
    <property type="match status" value="1"/>
</dbReference>
<dbReference type="PRINTS" id="PR00320">
    <property type="entry name" value="GPROTEINBRPT"/>
</dbReference>
<dbReference type="SMART" id="SM00320">
    <property type="entry name" value="WD40"/>
    <property type="match status" value="7"/>
</dbReference>
<accession>A0A1Y1NIE5</accession>